<name>A0AAD2DAZ7_EUPCR</name>
<evidence type="ECO:0000313" key="3">
    <source>
        <dbReference type="EMBL" id="CAI2385881.1"/>
    </source>
</evidence>
<keyword evidence="4" id="KW-1185">Reference proteome</keyword>
<proteinExistence type="predicted"/>
<feature type="compositionally biased region" description="Basic and acidic residues" evidence="2">
    <location>
        <begin position="486"/>
        <end position="513"/>
    </location>
</feature>
<feature type="region of interest" description="Disordered" evidence="2">
    <location>
        <begin position="480"/>
        <end position="516"/>
    </location>
</feature>
<accession>A0AAD2DAZ7</accession>
<reference evidence="3" key="1">
    <citation type="submission" date="2023-07" db="EMBL/GenBank/DDBJ databases">
        <authorList>
            <consortium name="AG Swart"/>
            <person name="Singh M."/>
            <person name="Singh A."/>
            <person name="Seah K."/>
            <person name="Emmerich C."/>
        </authorList>
    </citation>
    <scope>NUCLEOTIDE SEQUENCE</scope>
    <source>
        <strain evidence="3">DP1</strain>
    </source>
</reference>
<feature type="compositionally biased region" description="Polar residues" evidence="2">
    <location>
        <begin position="618"/>
        <end position="630"/>
    </location>
</feature>
<feature type="compositionally biased region" description="Low complexity" evidence="2">
    <location>
        <begin position="189"/>
        <end position="200"/>
    </location>
</feature>
<keyword evidence="1" id="KW-0175">Coiled coil</keyword>
<evidence type="ECO:0000313" key="4">
    <source>
        <dbReference type="Proteomes" id="UP001295684"/>
    </source>
</evidence>
<evidence type="ECO:0000256" key="1">
    <source>
        <dbReference type="SAM" id="Coils"/>
    </source>
</evidence>
<feature type="compositionally biased region" description="Polar residues" evidence="2">
    <location>
        <begin position="591"/>
        <end position="602"/>
    </location>
</feature>
<dbReference type="EMBL" id="CAMPGE010028350">
    <property type="protein sequence ID" value="CAI2385881.1"/>
    <property type="molecule type" value="Genomic_DNA"/>
</dbReference>
<feature type="coiled-coil region" evidence="1">
    <location>
        <begin position="273"/>
        <end position="314"/>
    </location>
</feature>
<gene>
    <name evidence="3" type="ORF">ECRASSUSDP1_LOCUS27475</name>
</gene>
<dbReference type="AlphaFoldDB" id="A0AAD2DAZ7"/>
<protein>
    <submittedName>
        <fullName evidence="3">Uncharacterized protein</fullName>
    </submittedName>
</protein>
<feature type="region of interest" description="Disordered" evidence="2">
    <location>
        <begin position="118"/>
        <end position="137"/>
    </location>
</feature>
<comment type="caution">
    <text evidence="3">The sequence shown here is derived from an EMBL/GenBank/DDBJ whole genome shotgun (WGS) entry which is preliminary data.</text>
</comment>
<feature type="compositionally biased region" description="Basic and acidic residues" evidence="2">
    <location>
        <begin position="424"/>
        <end position="451"/>
    </location>
</feature>
<organism evidence="3 4">
    <name type="scientific">Euplotes crassus</name>
    <dbReference type="NCBI Taxonomy" id="5936"/>
    <lineage>
        <taxon>Eukaryota</taxon>
        <taxon>Sar</taxon>
        <taxon>Alveolata</taxon>
        <taxon>Ciliophora</taxon>
        <taxon>Intramacronucleata</taxon>
        <taxon>Spirotrichea</taxon>
        <taxon>Hypotrichia</taxon>
        <taxon>Euplotida</taxon>
        <taxon>Euplotidae</taxon>
        <taxon>Moneuplotes</taxon>
    </lineage>
</organism>
<feature type="region of interest" description="Disordered" evidence="2">
    <location>
        <begin position="591"/>
        <end position="646"/>
    </location>
</feature>
<dbReference type="Proteomes" id="UP001295684">
    <property type="component" value="Unassembled WGS sequence"/>
</dbReference>
<sequence length="744" mass="85254">MLSNTSYTPAKKDFLGLRVESSKLDCSDFSLNSHLPALQNGDEKIHHTSEVLGDPLIVKGMKEMITNYCTDVVSKLNDPDIIIINKNKYEEQRQEILQNFKAKQMKLIDRIKELEETISNSKNNDNPSQNEPYMKKTPSQSEVNFLLALKEKIKILHAALKKEKEDKAKLSVKLTKVQTGADSEQDSRSSFANSNSPFNFNEERARGYTMLHRSRGNSMIGTRKDQQNNSMRKSLDETSYRLEDKYGEKFWQNQVQRVIKQNQNYSMLYNTKKQLTEKENLEVKSENEKLKRLNRDLQSQIEKIKTELDLYKTQLLQQEDGKSPLKRKFTMRPKKVFHELNQKTKSDGKLMDRKKTILQPFQRAETIEEEDSSIPASRMTFSATSRGTIAKEVSETAVTTEESALKIAQPTEIFQNPFKTPLKSMDKKKAPERIDIKKPQTEPPKQTKAEPRYFTQKTLANAAKGDKVISIEDLNSEDTVTNRSEYSAENKEEFKDHNSDLRSESKSGKENHTCKGCNPLGGLSKNHTEVIQEEKEIKDTFGDKISRIFGFKKKSTQLKDFKSLSTSSFERNTNCKTKVSQSLADYAEIHSSQMGRNETPESFQRKPGSALEDRKTPSRGTSNIKNISENIDSDEEGSNQTPTNPIKSSFQLQLAASKEECQNLKAPKTARIQRQGNLTTYHEYDEELVFSIMQASNYFSAYQPKERQLDQSTHKETTPGPIQPEKKLSFFQGLQQTTIKSFLY</sequence>
<feature type="region of interest" description="Disordered" evidence="2">
    <location>
        <begin position="705"/>
        <end position="726"/>
    </location>
</feature>
<evidence type="ECO:0000256" key="2">
    <source>
        <dbReference type="SAM" id="MobiDB-lite"/>
    </source>
</evidence>
<feature type="region of interest" description="Disordered" evidence="2">
    <location>
        <begin position="178"/>
        <end position="202"/>
    </location>
</feature>
<feature type="region of interest" description="Disordered" evidence="2">
    <location>
        <begin position="421"/>
        <end position="453"/>
    </location>
</feature>
<feature type="compositionally biased region" description="Basic and acidic residues" evidence="2">
    <location>
        <begin position="705"/>
        <end position="717"/>
    </location>
</feature>